<dbReference type="AlphaFoldDB" id="A0A396AP34"/>
<dbReference type="RefSeq" id="WP_117678345.1">
    <property type="nucleotide sequence ID" value="NZ_JAKKXL010000016.1"/>
</dbReference>
<dbReference type="Proteomes" id="UP000261278">
    <property type="component" value="Unassembled WGS sequence"/>
</dbReference>
<dbReference type="InterPro" id="IPR032557">
    <property type="entry name" value="DUF4935"/>
</dbReference>
<dbReference type="EMBL" id="QSSN01000021">
    <property type="protein sequence ID" value="RGL83939.1"/>
    <property type="molecule type" value="Genomic_DNA"/>
</dbReference>
<sequence length="362" mass="41867">MCDLKKGTHIFIDTSVFQAEGFLKESSRVSKLFNLAAKGYLTILLPEITKEEWRKHFCEATLLPVDEFKRRMMIMGNPKELSKSLEIISAIDSESISTAVLNSSIAKAKIQIVGYDYCNDVEGVFKKYFNCEKPFGKKGKLKEFPDAFVLSALEQYAKKNHIENIILLSQDSDMIDYKSDVLTPKEIGKYLDGILKEIAERSEAEKRDIEKLYAYFHKGDISFAADLKELLTDYLLDYSTYDNRVQWQEIEDVTIKEAVTLSFSDKDMQLTEVNNEDLEAICFVDVDAIVDVEHVDESMSYWDSEEKKYLFKEYTTSEIEISASIKLTIRMDRTELVMDQDPTVELREIEYRDLQEAIDEKM</sequence>
<comment type="caution">
    <text evidence="2">The sequence shown here is derived from an EMBL/GenBank/DDBJ whole genome shotgun (WGS) entry which is preliminary data.</text>
</comment>
<evidence type="ECO:0000313" key="3">
    <source>
        <dbReference type="Proteomes" id="UP000261278"/>
    </source>
</evidence>
<organism evidence="2 3">
    <name type="scientific">Phocaeicola vulgatus</name>
    <name type="common">Bacteroides vulgatus</name>
    <dbReference type="NCBI Taxonomy" id="821"/>
    <lineage>
        <taxon>Bacteria</taxon>
        <taxon>Pseudomonadati</taxon>
        <taxon>Bacteroidota</taxon>
        <taxon>Bacteroidia</taxon>
        <taxon>Bacteroidales</taxon>
        <taxon>Bacteroidaceae</taxon>
        <taxon>Phocaeicola</taxon>
    </lineage>
</organism>
<evidence type="ECO:0000259" key="1">
    <source>
        <dbReference type="Pfam" id="PF16289"/>
    </source>
</evidence>
<name>A0A396AP34_PHOVU</name>
<protein>
    <submittedName>
        <fullName evidence="2">DNA repair protein</fullName>
    </submittedName>
</protein>
<evidence type="ECO:0000313" key="2">
    <source>
        <dbReference type="EMBL" id="RGL83939.1"/>
    </source>
</evidence>
<dbReference type="Pfam" id="PF16289">
    <property type="entry name" value="PIN_12"/>
    <property type="match status" value="1"/>
</dbReference>
<reference evidence="2 3" key="1">
    <citation type="submission" date="2018-08" db="EMBL/GenBank/DDBJ databases">
        <title>A genome reference for cultivated species of the human gut microbiota.</title>
        <authorList>
            <person name="Zou Y."/>
            <person name="Xue W."/>
            <person name="Luo G."/>
        </authorList>
    </citation>
    <scope>NUCLEOTIDE SEQUENCE [LARGE SCALE GENOMIC DNA]</scope>
    <source>
        <strain evidence="2 3">TF05-18</strain>
    </source>
</reference>
<feature type="domain" description="DUF4935" evidence="1">
    <location>
        <begin position="10"/>
        <end position="174"/>
    </location>
</feature>
<gene>
    <name evidence="2" type="ORF">DXC44_15700</name>
</gene>
<proteinExistence type="predicted"/>
<accession>A0A396AP34</accession>